<proteinExistence type="predicted"/>
<evidence type="ECO:0000313" key="5">
    <source>
        <dbReference type="Proteomes" id="UP000680045"/>
    </source>
</evidence>
<evidence type="ECO:0000256" key="1">
    <source>
        <dbReference type="ARBA" id="ARBA00022450"/>
    </source>
</evidence>
<dbReference type="Gene3D" id="1.10.1200.10">
    <property type="entry name" value="ACP-like"/>
    <property type="match status" value="1"/>
</dbReference>
<name>A0A941FKT9_9BACI</name>
<dbReference type="EMBL" id="JAGTPW010000031">
    <property type="protein sequence ID" value="MBR8645311.1"/>
    <property type="molecule type" value="Genomic_DNA"/>
</dbReference>
<dbReference type="PROSITE" id="PS50075">
    <property type="entry name" value="CARRIER"/>
    <property type="match status" value="1"/>
</dbReference>
<dbReference type="InterPro" id="IPR009081">
    <property type="entry name" value="PP-bd_ACP"/>
</dbReference>
<sequence length="53" mass="6144">MEVLSTSQIDKDADFFEMGGHSILAMKLLTKLNKEYNQILTLKNIFKIQQSIR</sequence>
<evidence type="ECO:0000313" key="4">
    <source>
        <dbReference type="EMBL" id="MBR8645311.1"/>
    </source>
</evidence>
<dbReference type="InterPro" id="IPR036736">
    <property type="entry name" value="ACP-like_sf"/>
</dbReference>
<keyword evidence="2" id="KW-0597">Phosphoprotein</keyword>
<reference evidence="4" key="1">
    <citation type="submission" date="2021-04" db="EMBL/GenBank/DDBJ databases">
        <title>Whole genome sequencing of Enterococci isolates from hospitalized patients.</title>
        <authorList>
            <person name="Ogoti B.M."/>
            <person name="Onyambu F.G."/>
        </authorList>
    </citation>
    <scope>NUCLEOTIDE SEQUENCE</scope>
    <source>
        <strain evidence="4">242</strain>
    </source>
</reference>
<dbReference type="InterPro" id="IPR006162">
    <property type="entry name" value="Ppantetheine_attach_site"/>
</dbReference>
<evidence type="ECO:0000259" key="3">
    <source>
        <dbReference type="PROSITE" id="PS50075"/>
    </source>
</evidence>
<accession>A0A941FKT9</accession>
<organism evidence="4 5">
    <name type="scientific">Peribacillus frigoritolerans</name>
    <dbReference type="NCBI Taxonomy" id="450367"/>
    <lineage>
        <taxon>Bacteria</taxon>
        <taxon>Bacillati</taxon>
        <taxon>Bacillota</taxon>
        <taxon>Bacilli</taxon>
        <taxon>Bacillales</taxon>
        <taxon>Bacillaceae</taxon>
        <taxon>Peribacillus</taxon>
    </lineage>
</organism>
<dbReference type="PROSITE" id="PS00012">
    <property type="entry name" value="PHOSPHOPANTETHEINE"/>
    <property type="match status" value="1"/>
</dbReference>
<dbReference type="Proteomes" id="UP000680045">
    <property type="component" value="Unassembled WGS sequence"/>
</dbReference>
<gene>
    <name evidence="4" type="ORF">KEH51_17275</name>
</gene>
<comment type="caution">
    <text evidence="4">The sequence shown here is derived from an EMBL/GenBank/DDBJ whole genome shotgun (WGS) entry which is preliminary data.</text>
</comment>
<dbReference type="AlphaFoldDB" id="A0A941FKT9"/>
<protein>
    <recommendedName>
        <fullName evidence="3">Carrier domain-containing protein</fullName>
    </recommendedName>
</protein>
<dbReference type="Pfam" id="PF00550">
    <property type="entry name" value="PP-binding"/>
    <property type="match status" value="1"/>
</dbReference>
<feature type="domain" description="Carrier" evidence="3">
    <location>
        <begin position="1"/>
        <end position="53"/>
    </location>
</feature>
<evidence type="ECO:0000256" key="2">
    <source>
        <dbReference type="ARBA" id="ARBA00022553"/>
    </source>
</evidence>
<dbReference type="SUPFAM" id="SSF47336">
    <property type="entry name" value="ACP-like"/>
    <property type="match status" value="1"/>
</dbReference>
<keyword evidence="1" id="KW-0596">Phosphopantetheine</keyword>